<dbReference type="PANTHER" id="PTHR30008">
    <property type="entry name" value="EXODEOXYRIBONUCLEASE 7 LARGE SUBUNIT"/>
    <property type="match status" value="1"/>
</dbReference>
<keyword evidence="4 5" id="KW-0269">Exonuclease</keyword>
<dbReference type="Pfam" id="PF02601">
    <property type="entry name" value="Exonuc_VII_L"/>
    <property type="match status" value="1"/>
</dbReference>
<gene>
    <name evidence="5" type="primary">xseA</name>
    <name evidence="9" type="ORF">C8D86_10870</name>
</gene>
<dbReference type="GO" id="GO:0009318">
    <property type="term" value="C:exodeoxyribonuclease VII complex"/>
    <property type="evidence" value="ECO:0007669"/>
    <property type="project" value="UniProtKB-UniRule"/>
</dbReference>
<evidence type="ECO:0000256" key="6">
    <source>
        <dbReference type="RuleBase" id="RU004355"/>
    </source>
</evidence>
<name>A0A370GNF9_9COXI</name>
<keyword evidence="3 5" id="KW-0378">Hydrolase</keyword>
<proteinExistence type="inferred from homology"/>
<organism evidence="9 10">
    <name type="scientific">Aquicella lusitana</name>
    <dbReference type="NCBI Taxonomy" id="254246"/>
    <lineage>
        <taxon>Bacteria</taxon>
        <taxon>Pseudomonadati</taxon>
        <taxon>Pseudomonadota</taxon>
        <taxon>Gammaproteobacteria</taxon>
        <taxon>Legionellales</taxon>
        <taxon>Coxiellaceae</taxon>
        <taxon>Aquicella</taxon>
    </lineage>
</organism>
<comment type="catalytic activity">
    <reaction evidence="5 6">
        <text>Exonucleolytic cleavage in either 5'- to 3'- or 3'- to 5'-direction to yield nucleoside 5'-phosphates.</text>
        <dbReference type="EC" id="3.1.11.6"/>
    </reaction>
</comment>
<reference evidence="9 10" key="1">
    <citation type="submission" date="2018-07" db="EMBL/GenBank/DDBJ databases">
        <title>Genomic Encyclopedia of Type Strains, Phase IV (KMG-IV): sequencing the most valuable type-strain genomes for metagenomic binning, comparative biology and taxonomic classification.</title>
        <authorList>
            <person name="Goeker M."/>
        </authorList>
    </citation>
    <scope>NUCLEOTIDE SEQUENCE [LARGE SCALE GENOMIC DNA]</scope>
    <source>
        <strain evidence="9 10">DSM 16500</strain>
    </source>
</reference>
<dbReference type="PANTHER" id="PTHR30008:SF0">
    <property type="entry name" value="EXODEOXYRIBONUCLEASE 7 LARGE SUBUNIT"/>
    <property type="match status" value="1"/>
</dbReference>
<protein>
    <recommendedName>
        <fullName evidence="5">Exodeoxyribonuclease 7 large subunit</fullName>
        <ecNumber evidence="5">3.1.11.6</ecNumber>
    </recommendedName>
    <alternativeName>
        <fullName evidence="5">Exodeoxyribonuclease VII large subunit</fullName>
        <shortName evidence="5">Exonuclease VII large subunit</shortName>
    </alternativeName>
</protein>
<evidence type="ECO:0000256" key="2">
    <source>
        <dbReference type="ARBA" id="ARBA00022722"/>
    </source>
</evidence>
<evidence type="ECO:0000256" key="1">
    <source>
        <dbReference type="ARBA" id="ARBA00022490"/>
    </source>
</evidence>
<dbReference type="Proteomes" id="UP000254720">
    <property type="component" value="Unassembled WGS sequence"/>
</dbReference>
<dbReference type="Pfam" id="PF13742">
    <property type="entry name" value="tRNA_anti_2"/>
    <property type="match status" value="1"/>
</dbReference>
<dbReference type="InterPro" id="IPR003753">
    <property type="entry name" value="Exonuc_VII_L"/>
</dbReference>
<comment type="subcellular location">
    <subcellularLocation>
        <location evidence="5 6">Cytoplasm</location>
    </subcellularLocation>
</comment>
<evidence type="ECO:0000259" key="7">
    <source>
        <dbReference type="Pfam" id="PF02601"/>
    </source>
</evidence>
<feature type="domain" description="OB-fold nucleic acid binding" evidence="8">
    <location>
        <begin position="13"/>
        <end position="106"/>
    </location>
</feature>
<keyword evidence="1 5" id="KW-0963">Cytoplasm</keyword>
<evidence type="ECO:0000313" key="10">
    <source>
        <dbReference type="Proteomes" id="UP000254720"/>
    </source>
</evidence>
<comment type="function">
    <text evidence="5">Bidirectionally degrades single-stranded DNA into large acid-insoluble oligonucleotides, which are then degraded further into small acid-soluble oligonucleotides.</text>
</comment>
<sequence length="450" mass="50776">MQTIDLEQREEIYSVSRLNNEVRFLLEDSFPLVWVEGEISNFAAPNSGHWYFSLKDASAQVRCAMFRGSARKLTFTPKDGMHVLIKARVSLYENRGEFQLIAEDMEERGEGKLRRAFEVLKKKLETAGLFDPAHKKSFPVFPKQIGVITSATGAAIRDILTVLKRRHASVPVIIYPTLVQGETAAPAIVKAIQTANQRKECDVIILARGGGSLEDLWPFNEEIVAHAIYKSELPIISGVGHEVDFTIADFVADKRAPTPSAAAEMVTPDCTELLQLVARQKQQLLRCLRQTLIAVKQRLDWMQKHLAQQHPRRRLAEQMQRLDFCELSFVKLQHQLISQLQSRIKDLDFKLHRQLPTHRISAFRNQVELFHRQCNALMAAQMTKQHTALAQAAAKLDALSPLATLKRGYAIALNEEQKILRSASDAQAGEPITVRLLHGELACRVEKVKA</sequence>
<dbReference type="EC" id="3.1.11.6" evidence="5"/>
<dbReference type="RefSeq" id="WP_114834161.1">
    <property type="nucleotide sequence ID" value="NZ_LR699114.1"/>
</dbReference>
<evidence type="ECO:0000256" key="3">
    <source>
        <dbReference type="ARBA" id="ARBA00022801"/>
    </source>
</evidence>
<comment type="caution">
    <text evidence="9">The sequence shown here is derived from an EMBL/GenBank/DDBJ whole genome shotgun (WGS) entry which is preliminary data.</text>
</comment>
<evidence type="ECO:0000313" key="9">
    <source>
        <dbReference type="EMBL" id="RDI44816.1"/>
    </source>
</evidence>
<feature type="domain" description="Exonuclease VII large subunit C-terminal" evidence="7">
    <location>
        <begin position="129"/>
        <end position="443"/>
    </location>
</feature>
<dbReference type="AlphaFoldDB" id="A0A370GNF9"/>
<comment type="similarity">
    <text evidence="5 6">Belongs to the XseA family.</text>
</comment>
<dbReference type="GO" id="GO:0006308">
    <property type="term" value="P:DNA catabolic process"/>
    <property type="evidence" value="ECO:0007669"/>
    <property type="project" value="UniProtKB-UniRule"/>
</dbReference>
<dbReference type="EMBL" id="QQAX01000008">
    <property type="protein sequence ID" value="RDI44816.1"/>
    <property type="molecule type" value="Genomic_DNA"/>
</dbReference>
<dbReference type="InterPro" id="IPR020579">
    <property type="entry name" value="Exonuc_VII_lsu_C"/>
</dbReference>
<evidence type="ECO:0000259" key="8">
    <source>
        <dbReference type="Pfam" id="PF13742"/>
    </source>
</evidence>
<dbReference type="GO" id="GO:0005737">
    <property type="term" value="C:cytoplasm"/>
    <property type="evidence" value="ECO:0007669"/>
    <property type="project" value="UniProtKB-SubCell"/>
</dbReference>
<dbReference type="NCBIfam" id="TIGR00237">
    <property type="entry name" value="xseA"/>
    <property type="match status" value="1"/>
</dbReference>
<dbReference type="GO" id="GO:0008855">
    <property type="term" value="F:exodeoxyribonuclease VII activity"/>
    <property type="evidence" value="ECO:0007669"/>
    <property type="project" value="UniProtKB-UniRule"/>
</dbReference>
<dbReference type="GO" id="GO:0003676">
    <property type="term" value="F:nucleic acid binding"/>
    <property type="evidence" value="ECO:0007669"/>
    <property type="project" value="InterPro"/>
</dbReference>
<comment type="subunit">
    <text evidence="5">Heterooligomer composed of large and small subunits.</text>
</comment>
<evidence type="ECO:0000256" key="4">
    <source>
        <dbReference type="ARBA" id="ARBA00022839"/>
    </source>
</evidence>
<dbReference type="CDD" id="cd04489">
    <property type="entry name" value="ExoVII_LU_OBF"/>
    <property type="match status" value="1"/>
</dbReference>
<evidence type="ECO:0000256" key="5">
    <source>
        <dbReference type="HAMAP-Rule" id="MF_00378"/>
    </source>
</evidence>
<keyword evidence="2 5" id="KW-0540">Nuclease</keyword>
<keyword evidence="10" id="KW-1185">Reference proteome</keyword>
<dbReference type="OrthoDB" id="9802795at2"/>
<dbReference type="InterPro" id="IPR025824">
    <property type="entry name" value="OB-fold_nuc-bd_dom"/>
</dbReference>
<dbReference type="HAMAP" id="MF_00378">
    <property type="entry name" value="Exonuc_7_L"/>
    <property type="match status" value="1"/>
</dbReference>
<accession>A0A370GNF9</accession>